<evidence type="ECO:0008006" key="3">
    <source>
        <dbReference type="Google" id="ProtNLM"/>
    </source>
</evidence>
<gene>
    <name evidence="1" type="ORF">CJD38_16465</name>
</gene>
<dbReference type="EMBL" id="QANS01000007">
    <property type="protein sequence ID" value="PTU30133.1"/>
    <property type="molecule type" value="Genomic_DNA"/>
</dbReference>
<dbReference type="Pfam" id="PF17419">
    <property type="entry name" value="MauJ"/>
    <property type="match status" value="1"/>
</dbReference>
<protein>
    <recommendedName>
        <fullName evidence="3">ApeA N-terminal domain-containing protein</fullName>
    </recommendedName>
</protein>
<organism evidence="1 2">
    <name type="scientific">Stenotrophobium rhamnosiphilum</name>
    <dbReference type="NCBI Taxonomy" id="2029166"/>
    <lineage>
        <taxon>Bacteria</taxon>
        <taxon>Pseudomonadati</taxon>
        <taxon>Pseudomonadota</taxon>
        <taxon>Gammaproteobacteria</taxon>
        <taxon>Nevskiales</taxon>
        <taxon>Nevskiaceae</taxon>
        <taxon>Stenotrophobium</taxon>
    </lineage>
</organism>
<dbReference type="OrthoDB" id="7107906at2"/>
<evidence type="ECO:0000313" key="2">
    <source>
        <dbReference type="Proteomes" id="UP000244248"/>
    </source>
</evidence>
<name>A0A2T5MC34_9GAMM</name>
<sequence length="269" mass="31255">MKTEWQFRFEAINFHFSKEHKYKGTSEQALDFGNGLIDNFEFEARIEPEKNQECPPGVEQVGDLYITVALGLKEAKPLAYWLAQYMTQQISFQSGQFRINYGLVSCKRIPETEEEAQELGDRLYSVEVHLEEIMPSPAFNSEQFQKNVRKPIDMRLLSQFNDAAAENNPIKKFLGFFRILESLFSGTRQEPLKTAFKSSDKLRRNFIELFPNRNFEEFVNTAVDVRHRCAHLKLEKSFGYAPIDPNVDKEVRPYLLALEELCASCMQDI</sequence>
<dbReference type="InterPro" id="IPR035383">
    <property type="entry name" value="MauJ"/>
</dbReference>
<dbReference type="AlphaFoldDB" id="A0A2T5MC34"/>
<proteinExistence type="predicted"/>
<dbReference type="Proteomes" id="UP000244248">
    <property type="component" value="Unassembled WGS sequence"/>
</dbReference>
<dbReference type="RefSeq" id="WP_107941479.1">
    <property type="nucleotide sequence ID" value="NZ_QANS01000007.1"/>
</dbReference>
<reference evidence="1 2" key="1">
    <citation type="submission" date="2018-04" db="EMBL/GenBank/DDBJ databases">
        <title>Novel species isolated from glacier.</title>
        <authorList>
            <person name="Liu Q."/>
            <person name="Xin Y.-H."/>
        </authorList>
    </citation>
    <scope>NUCLEOTIDE SEQUENCE [LARGE SCALE GENOMIC DNA]</scope>
    <source>
        <strain evidence="1 2">GT1R17</strain>
    </source>
</reference>
<evidence type="ECO:0000313" key="1">
    <source>
        <dbReference type="EMBL" id="PTU30133.1"/>
    </source>
</evidence>
<accession>A0A2T5MC34</accession>
<comment type="caution">
    <text evidence="1">The sequence shown here is derived from an EMBL/GenBank/DDBJ whole genome shotgun (WGS) entry which is preliminary data.</text>
</comment>
<keyword evidence="2" id="KW-1185">Reference proteome</keyword>